<organism evidence="8 9">
    <name type="scientific">Pseudomonas mangrovi</name>
    <dbReference type="NCBI Taxonomy" id="2161748"/>
    <lineage>
        <taxon>Bacteria</taxon>
        <taxon>Pseudomonadati</taxon>
        <taxon>Pseudomonadota</taxon>
        <taxon>Gammaproteobacteria</taxon>
        <taxon>Pseudomonadales</taxon>
        <taxon>Pseudomonadaceae</taxon>
        <taxon>Pseudomonas</taxon>
    </lineage>
</organism>
<evidence type="ECO:0000256" key="3">
    <source>
        <dbReference type="ARBA" id="ARBA00023054"/>
    </source>
</evidence>
<comment type="similarity">
    <text evidence="1 5">Belongs to the FliD family.</text>
</comment>
<dbReference type="GO" id="GO:0071973">
    <property type="term" value="P:bacterial-type flagellum-dependent cell motility"/>
    <property type="evidence" value="ECO:0007669"/>
    <property type="project" value="TreeGrafter"/>
</dbReference>
<keyword evidence="5" id="KW-0964">Secreted</keyword>
<keyword evidence="4 5" id="KW-0975">Bacterial flagellum</keyword>
<dbReference type="GO" id="GO:0009421">
    <property type="term" value="C:bacterial-type flagellum filament cap"/>
    <property type="evidence" value="ECO:0007669"/>
    <property type="project" value="InterPro"/>
</dbReference>
<dbReference type="AlphaFoldDB" id="A0A2T5P696"/>
<sequence>MAGITGVGSGLPIDTIIKAMVDAERAPKTKQLDNLNTKTENQFSAIGTLRSATSTFQTALANLNKASLYQSRTASFSTSGFMTASTATTAPAGKYSLQVQQLAVGSKVALKSFVEPVATEGGPAVTPNTFSAGKLTLYAGDPADTGTRRLELNIDATNNTQAGIRDAINEQGASLGFSASLVTDASGTRLVVSSSNMGDGKDLRMQVSDQAAVGVGEVDLSDLAFSPVPTDPLDPAAGFVAPDSSASGGAAGVISQARSARLTVDGLQVVRDSNSIDKVIEGVTLNLTKADATQTIDLTVGTDKSSVRTSLQQFVSAYNAMTTAMGSLSAVVPIGEGVKPSTGPLVGDAAVRALQSGIRGEISKMQSGGGIAALAQLGITTQKDGSLALDTTKLDAALNGNFDGVAEYLVGDTGLMKRLDNVVAGYTKTGGVFDQRQAGLRTTLNSIVDQRKSLDERILKLEDRLVAQYTAMDMLVSKLNSTSSWLSGQLANLPGVVTNKK</sequence>
<name>A0A2T5P696_9PSED</name>
<comment type="subcellular location">
    <subcellularLocation>
        <location evidence="5">Secreted</location>
    </subcellularLocation>
    <subcellularLocation>
        <location evidence="5">Bacterial flagellum</location>
    </subcellularLocation>
</comment>
<dbReference type="Pfam" id="PF07195">
    <property type="entry name" value="FliD_C"/>
    <property type="match status" value="1"/>
</dbReference>
<dbReference type="InterPro" id="IPR003481">
    <property type="entry name" value="FliD_N"/>
</dbReference>
<comment type="caution">
    <text evidence="8">The sequence shown here is derived from an EMBL/GenBank/DDBJ whole genome shotgun (WGS) entry which is preliminary data.</text>
</comment>
<accession>A0A2T5P696</accession>
<dbReference type="InterPro" id="IPR010810">
    <property type="entry name" value="Flagellin_hook_IN_motif"/>
</dbReference>
<dbReference type="PANTHER" id="PTHR30288:SF0">
    <property type="entry name" value="FLAGELLAR HOOK-ASSOCIATED PROTEIN 2"/>
    <property type="match status" value="1"/>
</dbReference>
<evidence type="ECO:0000313" key="9">
    <source>
        <dbReference type="Proteomes" id="UP000244064"/>
    </source>
</evidence>
<dbReference type="Pfam" id="PF02465">
    <property type="entry name" value="FliD_N"/>
    <property type="match status" value="1"/>
</dbReference>
<keyword evidence="8" id="KW-0969">Cilium</keyword>
<gene>
    <name evidence="8" type="ORF">DBO85_13065</name>
</gene>
<evidence type="ECO:0000256" key="4">
    <source>
        <dbReference type="ARBA" id="ARBA00023143"/>
    </source>
</evidence>
<evidence type="ECO:0000259" key="6">
    <source>
        <dbReference type="Pfam" id="PF02465"/>
    </source>
</evidence>
<evidence type="ECO:0000313" key="8">
    <source>
        <dbReference type="EMBL" id="PTU73270.1"/>
    </source>
</evidence>
<comment type="subunit">
    <text evidence="2 5">Homopentamer.</text>
</comment>
<feature type="domain" description="Flagellar hook-associated protein 2 C-terminal" evidence="7">
    <location>
        <begin position="257"/>
        <end position="481"/>
    </location>
</feature>
<dbReference type="PANTHER" id="PTHR30288">
    <property type="entry name" value="FLAGELLAR CAP/ASSEMBLY PROTEIN FLID"/>
    <property type="match status" value="1"/>
</dbReference>
<dbReference type="RefSeq" id="WP_108107714.1">
    <property type="nucleotide sequence ID" value="NZ_QASN01000020.1"/>
</dbReference>
<dbReference type="OrthoDB" id="9810816at2"/>
<dbReference type="Pfam" id="PF07196">
    <property type="entry name" value="Flagellin_IN"/>
    <property type="match status" value="1"/>
</dbReference>
<proteinExistence type="inferred from homology"/>
<evidence type="ECO:0000256" key="5">
    <source>
        <dbReference type="RuleBase" id="RU362066"/>
    </source>
</evidence>
<comment type="function">
    <text evidence="5">Required for morphogenesis and for the elongation of the flagellar filament by facilitating polymerization of the flagellin monomers at the tip of growing filament. Forms a capping structure, which prevents flagellin subunits (transported through the central channel of the flagellum) from leaking out without polymerization at the distal end.</text>
</comment>
<reference evidence="8 9" key="1">
    <citation type="submission" date="2018-04" db="EMBL/GenBank/DDBJ databases">
        <title>Pseudomonas sp. nov., isolated from mangrove soil.</title>
        <authorList>
            <person name="Chen C."/>
        </authorList>
    </citation>
    <scope>NUCLEOTIDE SEQUENCE [LARGE SCALE GENOMIC DNA]</scope>
    <source>
        <strain evidence="8 9">TC-11</strain>
    </source>
</reference>
<dbReference type="InterPro" id="IPR010809">
    <property type="entry name" value="FliD_C"/>
</dbReference>
<keyword evidence="3" id="KW-0175">Coiled coil</keyword>
<dbReference type="GO" id="GO:0005576">
    <property type="term" value="C:extracellular region"/>
    <property type="evidence" value="ECO:0007669"/>
    <property type="project" value="UniProtKB-SubCell"/>
</dbReference>
<evidence type="ECO:0000256" key="1">
    <source>
        <dbReference type="ARBA" id="ARBA00009764"/>
    </source>
</evidence>
<dbReference type="EMBL" id="QASN01000020">
    <property type="protein sequence ID" value="PTU73270.1"/>
    <property type="molecule type" value="Genomic_DNA"/>
</dbReference>
<dbReference type="GO" id="GO:0009424">
    <property type="term" value="C:bacterial-type flagellum hook"/>
    <property type="evidence" value="ECO:0007669"/>
    <property type="project" value="UniProtKB-UniRule"/>
</dbReference>
<feature type="domain" description="Flagellar hook-associated protein 2 N-terminal" evidence="6">
    <location>
        <begin position="9"/>
        <end position="103"/>
    </location>
</feature>
<dbReference type="Proteomes" id="UP000244064">
    <property type="component" value="Unassembled WGS sequence"/>
</dbReference>
<keyword evidence="8" id="KW-0282">Flagellum</keyword>
<keyword evidence="9" id="KW-1185">Reference proteome</keyword>
<dbReference type="GO" id="GO:0007155">
    <property type="term" value="P:cell adhesion"/>
    <property type="evidence" value="ECO:0007669"/>
    <property type="project" value="InterPro"/>
</dbReference>
<evidence type="ECO:0000259" key="7">
    <source>
        <dbReference type="Pfam" id="PF07195"/>
    </source>
</evidence>
<protein>
    <recommendedName>
        <fullName evidence="5">Flagellar hook-associated protein 2</fullName>
        <shortName evidence="5">HAP2</shortName>
    </recommendedName>
    <alternativeName>
        <fullName evidence="5">Flagellar cap protein</fullName>
    </alternativeName>
</protein>
<dbReference type="InterPro" id="IPR040026">
    <property type="entry name" value="FliD"/>
</dbReference>
<evidence type="ECO:0000256" key="2">
    <source>
        <dbReference type="ARBA" id="ARBA00011255"/>
    </source>
</evidence>
<keyword evidence="8" id="KW-0966">Cell projection</keyword>